<sequence>MSRIMECINKKAVDLFSLLVVLLALLSPLHAATNPDEQAQSIPTTIPAIWEAIDERTTAINKALANNQLDTIHQHAFAIRDLVKALPGLSKNLSEEQLKNLQQNVGYTEQLAKRLDKTGDANDKEGTKVNWQKLQKVLEQIRATYSLSGASTTP</sequence>
<feature type="signal peptide" evidence="1">
    <location>
        <begin position="1"/>
        <end position="31"/>
    </location>
</feature>
<evidence type="ECO:0000313" key="3">
    <source>
        <dbReference type="Proteomes" id="UP000054742"/>
    </source>
</evidence>
<dbReference type="AlphaFoldDB" id="A0A0W0SCN4"/>
<gene>
    <name evidence="2" type="primary">cecA</name>
    <name evidence="2" type="ORF">Lbru_1799</name>
</gene>
<dbReference type="Proteomes" id="UP000054742">
    <property type="component" value="Unassembled WGS sequence"/>
</dbReference>
<organism evidence="2 3">
    <name type="scientific">Legionella brunensis</name>
    <dbReference type="NCBI Taxonomy" id="29422"/>
    <lineage>
        <taxon>Bacteria</taxon>
        <taxon>Pseudomonadati</taxon>
        <taxon>Pseudomonadota</taxon>
        <taxon>Gammaproteobacteria</taxon>
        <taxon>Legionellales</taxon>
        <taxon>Legionellaceae</taxon>
        <taxon>Legionella</taxon>
    </lineage>
</organism>
<keyword evidence="3" id="KW-1185">Reference proteome</keyword>
<dbReference type="OrthoDB" id="5647320at2"/>
<dbReference type="RefSeq" id="WP_083500881.1">
    <property type="nucleotide sequence ID" value="NZ_CAAAHU010000002.1"/>
</dbReference>
<dbReference type="PATRIC" id="fig|29422.6.peg.1913"/>
<feature type="chain" id="PRO_5006911850" evidence="1">
    <location>
        <begin position="32"/>
        <end position="154"/>
    </location>
</feature>
<proteinExistence type="predicted"/>
<keyword evidence="1" id="KW-0732">Signal</keyword>
<evidence type="ECO:0000256" key="1">
    <source>
        <dbReference type="SAM" id="SignalP"/>
    </source>
</evidence>
<reference evidence="2 3" key="1">
    <citation type="submission" date="2015-11" db="EMBL/GenBank/DDBJ databases">
        <title>Genomic analysis of 38 Legionella species identifies large and diverse effector repertoires.</title>
        <authorList>
            <person name="Burstein D."/>
            <person name="Amaro F."/>
            <person name="Zusman T."/>
            <person name="Lifshitz Z."/>
            <person name="Cohen O."/>
            <person name="Gilbert J.A."/>
            <person name="Pupko T."/>
            <person name="Shuman H.A."/>
            <person name="Segal G."/>
        </authorList>
    </citation>
    <scope>NUCLEOTIDE SEQUENCE [LARGE SCALE GENOMIC DNA]</scope>
    <source>
        <strain evidence="2 3">ATCC 43878</strain>
    </source>
</reference>
<name>A0A0W0SCN4_9GAMM</name>
<comment type="caution">
    <text evidence="2">The sequence shown here is derived from an EMBL/GenBank/DDBJ whole genome shotgun (WGS) entry which is preliminary data.</text>
</comment>
<dbReference type="EMBL" id="LNXV01000029">
    <property type="protein sequence ID" value="KTC81279.1"/>
    <property type="molecule type" value="Genomic_DNA"/>
</dbReference>
<protein>
    <submittedName>
        <fullName evidence="2">Chemiosmotic efflux system C protein A</fullName>
    </submittedName>
</protein>
<accession>A0A0W0SCN4</accession>
<evidence type="ECO:0000313" key="2">
    <source>
        <dbReference type="EMBL" id="KTC81279.1"/>
    </source>
</evidence>
<dbReference type="STRING" id="29422.Lbru_1799"/>